<feature type="transmembrane region" description="Helical" evidence="15">
    <location>
        <begin position="137"/>
        <end position="160"/>
    </location>
</feature>
<keyword evidence="11 15" id="KW-0520">NAD</keyword>
<geneLocation type="mitochondrion" evidence="16"/>
<feature type="transmembrane region" description="Helical" evidence="15">
    <location>
        <begin position="45"/>
        <end position="64"/>
    </location>
</feature>
<keyword evidence="10 15" id="KW-1133">Transmembrane helix</keyword>
<dbReference type="EC" id="7.1.1.2" evidence="3 15"/>
<keyword evidence="15" id="KW-0830">Ubiquinone</keyword>
<comment type="catalytic activity">
    <reaction evidence="14 15">
        <text>a ubiquinone + NADH + 5 H(+)(in) = a ubiquinol + NAD(+) + 4 H(+)(out)</text>
        <dbReference type="Rhea" id="RHEA:29091"/>
        <dbReference type="Rhea" id="RHEA-COMP:9565"/>
        <dbReference type="Rhea" id="RHEA-COMP:9566"/>
        <dbReference type="ChEBI" id="CHEBI:15378"/>
        <dbReference type="ChEBI" id="CHEBI:16389"/>
        <dbReference type="ChEBI" id="CHEBI:17976"/>
        <dbReference type="ChEBI" id="CHEBI:57540"/>
        <dbReference type="ChEBI" id="CHEBI:57945"/>
        <dbReference type="EC" id="7.1.1.2"/>
    </reaction>
</comment>
<feature type="transmembrane region" description="Helical" evidence="15">
    <location>
        <begin position="76"/>
        <end position="97"/>
    </location>
</feature>
<keyword evidence="6 15" id="KW-0679">Respiratory chain</keyword>
<evidence type="ECO:0000256" key="10">
    <source>
        <dbReference type="ARBA" id="ARBA00022989"/>
    </source>
</evidence>
<organism evidence="16">
    <name type="scientific">Epeorus sp. MT-2014</name>
    <dbReference type="NCBI Taxonomy" id="1560012"/>
    <lineage>
        <taxon>Eukaryota</taxon>
        <taxon>Metazoa</taxon>
        <taxon>Ecdysozoa</taxon>
        <taxon>Arthropoda</taxon>
        <taxon>Hexapoda</taxon>
        <taxon>Insecta</taxon>
        <taxon>Pterygota</taxon>
        <taxon>Palaeoptera</taxon>
        <taxon>Ephemeroptera</taxon>
        <taxon>Setisura</taxon>
        <taxon>Heptageniidae</taxon>
        <taxon>Epeorus</taxon>
    </lineage>
</organism>
<dbReference type="Pfam" id="PF00499">
    <property type="entry name" value="Oxidored_q3"/>
    <property type="match status" value="1"/>
</dbReference>
<comment type="subcellular location">
    <subcellularLocation>
        <location evidence="1 15">Mitochondrion membrane</location>
        <topology evidence="1 15">Multi-pass membrane protein</topology>
    </subcellularLocation>
</comment>
<keyword evidence="7 15" id="KW-0812">Transmembrane</keyword>
<evidence type="ECO:0000256" key="15">
    <source>
        <dbReference type="RuleBase" id="RU004430"/>
    </source>
</evidence>
<evidence type="ECO:0000256" key="9">
    <source>
        <dbReference type="ARBA" id="ARBA00022982"/>
    </source>
</evidence>
<dbReference type="InterPro" id="IPR001457">
    <property type="entry name" value="NADH_UbQ/plastoQ_OxRdtase_su6"/>
</dbReference>
<evidence type="ECO:0000256" key="5">
    <source>
        <dbReference type="ARBA" id="ARBA00022448"/>
    </source>
</evidence>
<comment type="similarity">
    <text evidence="2 15">Belongs to the complex I subunit 6 family.</text>
</comment>
<dbReference type="InterPro" id="IPR050269">
    <property type="entry name" value="ComplexI_Subunit6"/>
</dbReference>
<reference evidence="16" key="1">
    <citation type="journal article" date="2014" name="Nucleic Acids Res.">
        <title>Multiplex sequencing of pooled mitochondrial genomes-a crucial step toward biodiversity analysis using mito-metagenomics.</title>
        <authorList>
            <person name="Tang M."/>
            <person name="Tan M."/>
            <person name="Meng G."/>
            <person name="Yang S."/>
            <person name="Su X."/>
            <person name="Liu S."/>
            <person name="Song W."/>
            <person name="Li Y."/>
            <person name="Wu Q."/>
            <person name="Zhang A."/>
            <person name="Zhou X."/>
        </authorList>
    </citation>
    <scope>NUCLEOTIDE SEQUENCE</scope>
</reference>
<protein>
    <recommendedName>
        <fullName evidence="4 15">NADH-ubiquinone oxidoreductase chain 6</fullName>
        <ecNumber evidence="3 15">7.1.1.2</ecNumber>
    </recommendedName>
</protein>
<evidence type="ECO:0000256" key="12">
    <source>
        <dbReference type="ARBA" id="ARBA00023128"/>
    </source>
</evidence>
<dbReference type="GO" id="GO:0008137">
    <property type="term" value="F:NADH dehydrogenase (ubiquinone) activity"/>
    <property type="evidence" value="ECO:0007669"/>
    <property type="project" value="UniProtKB-UniRule"/>
</dbReference>
<evidence type="ECO:0000256" key="8">
    <source>
        <dbReference type="ARBA" id="ARBA00022967"/>
    </source>
</evidence>
<evidence type="ECO:0000256" key="4">
    <source>
        <dbReference type="ARBA" id="ARBA00021095"/>
    </source>
</evidence>
<evidence type="ECO:0000256" key="7">
    <source>
        <dbReference type="ARBA" id="ARBA00022692"/>
    </source>
</evidence>
<evidence type="ECO:0000256" key="14">
    <source>
        <dbReference type="ARBA" id="ARBA00049551"/>
    </source>
</evidence>
<evidence type="ECO:0000256" key="11">
    <source>
        <dbReference type="ARBA" id="ARBA00023027"/>
    </source>
</evidence>
<name>A0A0A0V9C9_9INSE</name>
<evidence type="ECO:0000256" key="13">
    <source>
        <dbReference type="ARBA" id="ARBA00023136"/>
    </source>
</evidence>
<keyword evidence="5 15" id="KW-0813">Transport</keyword>
<accession>A0A0A0V9C9</accession>
<comment type="function">
    <text evidence="15">Core subunit of the mitochondrial membrane respiratory chain NADH dehydrogenase (Complex I) which catalyzes electron transfer from NADH through the respiratory chain, using ubiquinone as an electron acceptor. Essential for the catalytic activity and assembly of complex I.</text>
</comment>
<keyword evidence="8 15" id="KW-1278">Translocase</keyword>
<evidence type="ECO:0000256" key="2">
    <source>
        <dbReference type="ARBA" id="ARBA00005698"/>
    </source>
</evidence>
<dbReference type="AlphaFoldDB" id="A0A0A0V9C9"/>
<evidence type="ECO:0000256" key="1">
    <source>
        <dbReference type="ARBA" id="ARBA00004225"/>
    </source>
</evidence>
<feature type="transmembrane region" description="Helical" evidence="15">
    <location>
        <begin position="20"/>
        <end position="39"/>
    </location>
</feature>
<dbReference type="EMBL" id="KM244708">
    <property type="protein sequence ID" value="AIW65059.1"/>
    <property type="molecule type" value="Genomic_DNA"/>
</dbReference>
<keyword evidence="13 15" id="KW-0472">Membrane</keyword>
<evidence type="ECO:0000256" key="6">
    <source>
        <dbReference type="ARBA" id="ARBA00022660"/>
    </source>
</evidence>
<sequence>MLLTISLTVGFTFITMSHPLAMGLILLCQTLLISLVTGLLAPSFWFSYILFLVFLGGMLVLFIYVTSLASNEMFSISAKTMILSSLFVLLILTTSYFNDPALWTLANYSDQAHILEWTAPQPILNLLIKLYNHPTHLLTLLLVLYLFLTLVAVVTVTQIFEGPLRSKN</sequence>
<proteinExistence type="inferred from homology"/>
<dbReference type="PANTHER" id="PTHR11435:SF1">
    <property type="entry name" value="NADH-UBIQUINONE OXIDOREDUCTASE CHAIN 6"/>
    <property type="match status" value="1"/>
</dbReference>
<keyword evidence="9 15" id="KW-0249">Electron transport</keyword>
<dbReference type="PANTHER" id="PTHR11435">
    <property type="entry name" value="NADH UBIQUINONE OXIDOREDUCTASE SUBUNIT ND6"/>
    <property type="match status" value="1"/>
</dbReference>
<evidence type="ECO:0000313" key="16">
    <source>
        <dbReference type="EMBL" id="AIW65059.1"/>
    </source>
</evidence>
<dbReference type="GO" id="GO:0031966">
    <property type="term" value="C:mitochondrial membrane"/>
    <property type="evidence" value="ECO:0007669"/>
    <property type="project" value="UniProtKB-SubCell"/>
</dbReference>
<evidence type="ECO:0000256" key="3">
    <source>
        <dbReference type="ARBA" id="ARBA00012944"/>
    </source>
</evidence>
<keyword evidence="12 15" id="KW-0496">Mitochondrion</keyword>
<gene>
    <name evidence="16" type="primary">ND6</name>
</gene>